<organism evidence="1 2">
    <name type="scientific">Ectocarpus siliculosus virus 1 (isolate New Zealand/Kaikoura/1988)</name>
    <name type="common">EsV-1</name>
    <dbReference type="NCBI Taxonomy" id="654926"/>
    <lineage>
        <taxon>Viruses</taxon>
        <taxon>Varidnaviria</taxon>
        <taxon>Bamfordvirae</taxon>
        <taxon>Nucleocytoviricota</taxon>
        <taxon>Megaviricetes</taxon>
        <taxon>Algavirales</taxon>
        <taxon>Phycodnaviridae</taxon>
        <taxon>Phaeovirus</taxon>
        <taxon>Phaeovirus unasiliculosus</taxon>
        <taxon>Ectocarpus siliculosus virus 1</taxon>
    </lineage>
</organism>
<protein>
    <submittedName>
        <fullName evidence="1">EsV-1-81</fullName>
    </submittedName>
</protein>
<reference evidence="1 2" key="1">
    <citation type="journal article" date="1995" name="Virology">
        <title>Coat protein of the Ectocarpus siliculosus virus.</title>
        <authorList>
            <person name="Klein M."/>
            <person name="Lanka S.T."/>
            <person name="Knippers R."/>
            <person name="Muller D.G."/>
        </authorList>
    </citation>
    <scope>NUCLEOTIDE SEQUENCE [LARGE SCALE GENOMIC DNA]</scope>
    <source>
        <strain evidence="2">Isolate New Zealand/Kaikoura/1988</strain>
    </source>
</reference>
<evidence type="ECO:0000313" key="1">
    <source>
        <dbReference type="EMBL" id="AAK14504.1"/>
    </source>
</evidence>
<reference evidence="1 2" key="3">
    <citation type="journal article" date="2000" name="Virology">
        <title>Characterization and immunolocalization of major structural proteins in the brown algal virus EsV-1.</title>
        <authorList>
            <person name="Delaroque N."/>
            <person name="Wolf S."/>
            <person name="Muller D.G."/>
            <person name="Knippers R."/>
        </authorList>
    </citation>
    <scope>NUCLEOTIDE SEQUENCE [LARGE SCALE GENOMIC DNA]</scope>
    <source>
        <strain evidence="2">Isolate New Zealand/Kaikoura/1988</strain>
    </source>
</reference>
<organismHost>
    <name type="scientific">Ectocarpus siliculosus</name>
    <name type="common">Brown alga</name>
    <name type="synonym">Conferva siliculosa</name>
    <dbReference type="NCBI Taxonomy" id="2880"/>
</organismHost>
<sequence>MIKLGDDAVSEIRSMVLSNDSRVFIFLRLYMMEKNNNNIYEVLDSKEYLTKPVVYTAWETGRDDILRNCVRTGVPIDANRSVASAIRSGSVETLDLCVEQGGSIEHFTRPYCHCTTTEMMEHIWAKYKKKLYDREAVFPRDLRFSIKYMEMGGTVAQMGKDMNDWCHREGNWRRSLPIKRAYTEKTGPYESTLATGLLSLPKSLVNLVCEFM</sequence>
<gene>
    <name evidence="1" type="primary">ORF 81</name>
</gene>
<name>Q8QNJ2_ESV1K</name>
<keyword evidence="2" id="KW-1185">Reference proteome</keyword>
<reference evidence="1 2" key="4">
    <citation type="journal article" date="2000" name="Virology">
        <title>The brown algal virus EsV-1 particle contains a putative hybrid histidine kinase.</title>
        <authorList>
            <person name="Delaroque N."/>
            <person name="Wolf S."/>
            <person name="Muller D.G."/>
            <person name="Knippers R."/>
        </authorList>
    </citation>
    <scope>NUCLEOTIDE SEQUENCE [LARGE SCALE GENOMIC DNA]</scope>
    <source>
        <strain evidence="2">Isolate New Zealand/Kaikoura/1988</strain>
    </source>
</reference>
<proteinExistence type="predicted"/>
<dbReference type="KEGG" id="vg:920798"/>
<dbReference type="Proteomes" id="UP000000864">
    <property type="component" value="Segment"/>
</dbReference>
<reference evidence="1 2" key="2">
    <citation type="journal article" date="1998" name="Adv. Virus Res.">
        <title>Viruses in marine brown algae.</title>
        <authorList>
            <person name="Muller D.G."/>
            <person name="Kapp M."/>
            <person name="Knippers R."/>
        </authorList>
    </citation>
    <scope>NUCLEOTIDE SEQUENCE [LARGE SCALE GENOMIC DNA]</scope>
    <source>
        <strain evidence="2">Isolate New Zealand/Kaikoura/1988</strain>
    </source>
</reference>
<evidence type="ECO:0000313" key="2">
    <source>
        <dbReference type="Proteomes" id="UP000000864"/>
    </source>
</evidence>
<dbReference type="EMBL" id="AF204951">
    <property type="protein sequence ID" value="AAK14504.1"/>
    <property type="molecule type" value="Genomic_DNA"/>
</dbReference>
<accession>Q8QNJ2</accession>